<dbReference type="Gene3D" id="3.40.50.300">
    <property type="entry name" value="P-loop containing nucleotide triphosphate hydrolases"/>
    <property type="match status" value="2"/>
</dbReference>
<feature type="compositionally biased region" description="Basic and acidic residues" evidence="3">
    <location>
        <begin position="1627"/>
        <end position="1643"/>
    </location>
</feature>
<dbReference type="GO" id="GO:0003723">
    <property type="term" value="F:RNA binding"/>
    <property type="evidence" value="ECO:0007669"/>
    <property type="project" value="TreeGrafter"/>
</dbReference>
<dbReference type="InterPro" id="IPR011545">
    <property type="entry name" value="DEAD/DEAH_box_helicase_dom"/>
</dbReference>
<gene>
    <name evidence="6" type="ORF">BN1205_032270</name>
</gene>
<dbReference type="Gene3D" id="1.20.120.1080">
    <property type="match status" value="1"/>
</dbReference>
<feature type="domain" description="Helicase ATP-binding" evidence="4">
    <location>
        <begin position="894"/>
        <end position="1071"/>
    </location>
</feature>
<dbReference type="Pfam" id="PF00271">
    <property type="entry name" value="Helicase_C"/>
    <property type="match status" value="1"/>
</dbReference>
<evidence type="ECO:0000256" key="1">
    <source>
        <dbReference type="ARBA" id="ARBA00022741"/>
    </source>
</evidence>
<dbReference type="InterPro" id="IPR027417">
    <property type="entry name" value="P-loop_NTPase"/>
</dbReference>
<dbReference type="SUPFAM" id="SSF54768">
    <property type="entry name" value="dsRNA-binding domain-like"/>
    <property type="match status" value="1"/>
</dbReference>
<dbReference type="InterPro" id="IPR001650">
    <property type="entry name" value="Helicase_C-like"/>
</dbReference>
<dbReference type="Pfam" id="PF21010">
    <property type="entry name" value="HA2_C"/>
    <property type="match status" value="1"/>
</dbReference>
<feature type="compositionally biased region" description="Basic and acidic residues" evidence="3">
    <location>
        <begin position="791"/>
        <end position="851"/>
    </location>
</feature>
<evidence type="ECO:0000313" key="6">
    <source>
        <dbReference type="EMBL" id="CEL73024.1"/>
    </source>
</evidence>
<feature type="region of interest" description="Disordered" evidence="3">
    <location>
        <begin position="751"/>
        <end position="853"/>
    </location>
</feature>
<keyword evidence="2" id="KW-0067">ATP-binding</keyword>
<reference evidence="6" key="1">
    <citation type="journal article" date="2015" name="PLoS ONE">
        <title>Comprehensive Evaluation of Toxoplasma gondii VEG and Neospora caninum LIV Genomes with Tachyzoite Stage Transcriptome and Proteome Defines Novel Transcript Features.</title>
        <authorList>
            <person name="Ramaprasad A."/>
            <person name="Mourier T."/>
            <person name="Naeem R."/>
            <person name="Malas T.B."/>
            <person name="Moussa E."/>
            <person name="Panigrahi A."/>
            <person name="Vermont S.J."/>
            <person name="Otto T.D."/>
            <person name="Wastling J."/>
            <person name="Pain A."/>
        </authorList>
    </citation>
    <scope>NUCLEOTIDE SEQUENCE</scope>
    <source>
        <strain evidence="6">VEG</strain>
    </source>
</reference>
<dbReference type="CDD" id="cd17917">
    <property type="entry name" value="DEXHc_RHA-like"/>
    <property type="match status" value="1"/>
</dbReference>
<dbReference type="SMART" id="SM00490">
    <property type="entry name" value="HELICc"/>
    <property type="match status" value="1"/>
</dbReference>
<dbReference type="GO" id="GO:0005524">
    <property type="term" value="F:ATP binding"/>
    <property type="evidence" value="ECO:0007669"/>
    <property type="project" value="UniProtKB-KW"/>
</dbReference>
<dbReference type="PROSITE" id="PS51194">
    <property type="entry name" value="HELICASE_CTER"/>
    <property type="match status" value="1"/>
</dbReference>
<dbReference type="InterPro" id="IPR014001">
    <property type="entry name" value="Helicase_ATP-bd"/>
</dbReference>
<organism evidence="6">
    <name type="scientific">Toxoplasma gondii (strain ATCC 50861 / VEG)</name>
    <dbReference type="NCBI Taxonomy" id="432359"/>
    <lineage>
        <taxon>Eukaryota</taxon>
        <taxon>Sar</taxon>
        <taxon>Alveolata</taxon>
        <taxon>Apicomplexa</taxon>
        <taxon>Conoidasida</taxon>
        <taxon>Coccidia</taxon>
        <taxon>Eucoccidiorida</taxon>
        <taxon>Eimeriorina</taxon>
        <taxon>Sarcocystidae</taxon>
        <taxon>Toxoplasma</taxon>
    </lineage>
</organism>
<dbReference type="SMART" id="SM00847">
    <property type="entry name" value="HA2"/>
    <property type="match status" value="1"/>
</dbReference>
<dbReference type="Gene3D" id="3.30.160.20">
    <property type="match status" value="1"/>
</dbReference>
<feature type="compositionally biased region" description="Basic and acidic residues" evidence="3">
    <location>
        <begin position="769"/>
        <end position="783"/>
    </location>
</feature>
<dbReference type="PANTHER" id="PTHR18934:SF145">
    <property type="entry name" value="ATP-DEPENDENT RNA HELICASE DHX57-RELATED"/>
    <property type="match status" value="1"/>
</dbReference>
<dbReference type="PANTHER" id="PTHR18934">
    <property type="entry name" value="ATP-DEPENDENT RNA HELICASE"/>
    <property type="match status" value="1"/>
</dbReference>
<evidence type="ECO:0000259" key="5">
    <source>
        <dbReference type="PROSITE" id="PS51194"/>
    </source>
</evidence>
<evidence type="ECO:0000256" key="3">
    <source>
        <dbReference type="SAM" id="MobiDB-lite"/>
    </source>
</evidence>
<dbReference type="SMART" id="SM00487">
    <property type="entry name" value="DEXDc"/>
    <property type="match status" value="1"/>
</dbReference>
<feature type="compositionally biased region" description="Basic and acidic residues" evidence="3">
    <location>
        <begin position="18"/>
        <end position="40"/>
    </location>
</feature>
<dbReference type="GO" id="GO:0004386">
    <property type="term" value="F:helicase activity"/>
    <property type="evidence" value="ECO:0007669"/>
    <property type="project" value="UniProtKB-KW"/>
</dbReference>
<feature type="region of interest" description="Disordered" evidence="3">
    <location>
        <begin position="346"/>
        <end position="380"/>
    </location>
</feature>
<dbReference type="CDD" id="cd18791">
    <property type="entry name" value="SF2_C_RHA"/>
    <property type="match status" value="1"/>
</dbReference>
<feature type="region of interest" description="Disordered" evidence="3">
    <location>
        <begin position="1"/>
        <end position="86"/>
    </location>
</feature>
<dbReference type="InterPro" id="IPR011709">
    <property type="entry name" value="DEAD-box_helicase_OB_fold"/>
</dbReference>
<protein>
    <submittedName>
        <fullName evidence="6">DEAH-box RNA/DNA helicase, putative</fullName>
    </submittedName>
</protein>
<sequence>MAKPSKASSKEGGGSAEAAKEANKKGKKSEKETDPKKADGKNAPPTTKNDKKGKKKGEPDPVPGGDKKTDTPQPLPPGHIELKPFQRTPKQLLHNYCQKHKLPKPRFEQKKANAPGRFRSECVMPHAKDASKTMRTLTTQGFSEARARVALEALACALTQTQTSRQREGGKRDPQLFGEALQSLVDFICLNEECEEALPRAFDPRGKQIEVHVFSKDPGRDENEEDEASEEEDDGEDESDAAEREDWLRQRQMAASGFAEGEAEAFQKQRGGTGRTRSSQRRQMLENWDVPFFALLSPSVDDEEAHAMEPNIEETPERQLDEALERLEALRQVFLSLLPRVSKSATGAAAAPQKSCSAEETKATKPTPMKNLGDPPEVPESWEEDELLTQEVGALEQGLEDSDAREAVEVSAFHAFCASANLFGPASALLADVEKKASGREQGDAVSRLFLSATETWLGGRQKATQLHATEAEAEQSERNARDFLRRLNDLVGGTQTTRMRVEELLNAEKEAIDSLFPEASYRILPAASIPGVYVSFLVENISTEPFASLFPSLVLPPFLQGKLFVYSPPDEGLYPLLPPLVWVHLSPSSVSPCLGFLSFFLSLAASRFALTRLLLSPLSSLFPSASCAVLSPVHRRLCPAGPPPSSLPDESALLEALDDATLHASLLDISAFLQSPSQLGDSLQEIEELVRSSQTSEATSAESCGEEGSHAREQEGNQEGEEAREQRKRHLLRRWCSWLGLYEARAADEKRRVAGMAKRGRDGQASVGDRKRDAGERGREAAKAASPPLSREERGRSRQEEKNEKGTKREERGEEKRSFTVDAREDPEGAQGRGKDSDSGRGEKRHEEAGVPRVYPLSPDLCKQILDGKRIERGKAEACLLPIRSQEDALHQFMTDPSRRVLVLQGETGSGKTTQVPRILLESAAEAVLAQDPSAPSSFSRNCFILCSQPRRLAALSVASRVSEEMGAPVGDLVGYQIRLEAKISRRTRLLFCTHGVVLRKFLSDRNLTDVTVVVVDEVHERATEVDLLLLLLSRALVVNRKLKVVLMSASLSLEFFASYFRRLPLSALSPPSHQRHSARSPSALASSTASVVTLYVPGRAYPVSVFYAEDVCRFLEQEGEGESLGSACVAFRPAALGAGPGGAAALSAGFSSEETGERAFVSSFSSSVAVAPLPDIIRAICSLICFLHHTRPLRAADVERGAPVTRTKREEKSQGGGAILVFLSGVGEVNSACRACEDLKLPLWILPCHAALQPAQQQKVFHPAPRGLRKVVISTNIAETSITIPDVSYVIDSGLHKQMEYDSYRRLSRLQEQAISRSSAQQRAGRAGRVTAGECFRLYERRTFEKYMKECETPELQRQPLENVCLQLKAIFPQVPLQQILAECIEPPSQANIVSAIKNLECLGALQRSRSADECDGVRGESREQVERRMHERERLTNLGRVLSLFPVDLAFARMLIYSAALSCLEEMTALCALLAVESSLYVSHLINPNALANRRKYFSKSQSDFITNLRIFFTWRLAQRKGRKAEDQFCQKFGVNPQSMRNAEELRKRFSRVVEDVGLRDLALDQEPSQGSEREASAAFDLAGGAAEDAYEDAIDKRICTTLLEQETLALSLQTEPSSAEDAPESRSLETKLRETKGSAEDRTSRSIVWRLKACIVAGLYPQVAVVRAPRKRFVHVASGTVEKPPEPWEIKYFTRVEEETEGGTPSSASEAPQNLLQRVFIHPSSINFGTNRLETQWVAFLEKVHSSKPFIKDVSTVSVFALLLLSCCEIEVVGEQGLLRLDGWIELRCPGLIGSFIRTLKSVFALLLDDFFARALTRDSLARSRSVGGRGEQPKQSSASVSVSLSSSSASLSSAASFSSPHAGLFEGEEGEKLRRELSCVVKTLVEFEGHKL</sequence>
<dbReference type="SUPFAM" id="SSF52540">
    <property type="entry name" value="P-loop containing nucleoside triphosphate hydrolases"/>
    <property type="match status" value="1"/>
</dbReference>
<keyword evidence="6" id="KW-0347">Helicase</keyword>
<feature type="region of interest" description="Disordered" evidence="3">
    <location>
        <begin position="688"/>
        <end position="726"/>
    </location>
</feature>
<feature type="region of interest" description="Disordered" evidence="3">
    <location>
        <begin position="212"/>
        <end position="283"/>
    </location>
</feature>
<name>A0A0F7USL9_TOXGV</name>
<keyword evidence="6" id="KW-0378">Hydrolase</keyword>
<accession>A0A0F7USL9</accession>
<feature type="compositionally biased region" description="Low complexity" evidence="3">
    <location>
        <begin position="254"/>
        <end position="270"/>
    </location>
</feature>
<dbReference type="InterPro" id="IPR007502">
    <property type="entry name" value="Helicase-assoc_dom"/>
</dbReference>
<dbReference type="Pfam" id="PF00270">
    <property type="entry name" value="DEAD"/>
    <property type="match status" value="1"/>
</dbReference>
<feature type="compositionally biased region" description="Acidic residues" evidence="3">
    <location>
        <begin position="222"/>
        <end position="240"/>
    </location>
</feature>
<feature type="domain" description="Helicase C-terminal" evidence="5">
    <location>
        <begin position="1199"/>
        <end position="1374"/>
    </location>
</feature>
<evidence type="ECO:0000259" key="4">
    <source>
        <dbReference type="PROSITE" id="PS51192"/>
    </source>
</evidence>
<feature type="region of interest" description="Disordered" evidence="3">
    <location>
        <begin position="1614"/>
        <end position="1643"/>
    </location>
</feature>
<feature type="compositionally biased region" description="Basic and acidic residues" evidence="3">
    <location>
        <begin position="708"/>
        <end position="726"/>
    </location>
</feature>
<feature type="compositionally biased region" description="Basic and acidic residues" evidence="3">
    <location>
        <begin position="212"/>
        <end position="221"/>
    </location>
</feature>
<proteinExistence type="predicted"/>
<dbReference type="Pfam" id="PF07717">
    <property type="entry name" value="OB_NTP_bind"/>
    <property type="match status" value="1"/>
</dbReference>
<feature type="compositionally biased region" description="Low complexity" evidence="3">
    <location>
        <begin position="693"/>
        <end position="704"/>
    </location>
</feature>
<evidence type="ECO:0000256" key="2">
    <source>
        <dbReference type="ARBA" id="ARBA00022840"/>
    </source>
</evidence>
<dbReference type="PROSITE" id="PS51192">
    <property type="entry name" value="HELICASE_ATP_BIND_1"/>
    <property type="match status" value="1"/>
</dbReference>
<dbReference type="EMBL" id="LN714494">
    <property type="protein sequence ID" value="CEL73024.1"/>
    <property type="molecule type" value="Genomic_DNA"/>
</dbReference>
<keyword evidence="1" id="KW-0547">Nucleotide-binding</keyword>